<evidence type="ECO:0000313" key="12">
    <source>
        <dbReference type="Proteomes" id="UP000694941"/>
    </source>
</evidence>
<evidence type="ECO:0000313" key="14">
    <source>
        <dbReference type="RefSeq" id="XP_022239199.1"/>
    </source>
</evidence>
<dbReference type="PANTHER" id="PTHR11999:SF167">
    <property type="entry name" value="AROMATIC-L-AMINO-ACID DECARBOXYLASE"/>
    <property type="match status" value="1"/>
</dbReference>
<evidence type="ECO:0000256" key="10">
    <source>
        <dbReference type="ARBA" id="ARBA00041275"/>
    </source>
</evidence>
<comment type="subunit">
    <text evidence="3">Homodimer.</text>
</comment>
<dbReference type="Pfam" id="PF00282">
    <property type="entry name" value="Pyridoxal_deC"/>
    <property type="match status" value="1"/>
</dbReference>
<dbReference type="Gene3D" id="3.40.640.10">
    <property type="entry name" value="Type I PLP-dependent aspartate aminotransferase-like (Major domain)"/>
    <property type="match status" value="1"/>
</dbReference>
<dbReference type="PRINTS" id="PR00800">
    <property type="entry name" value="YHDCRBOXLASE"/>
</dbReference>
<comment type="cofactor">
    <cofactor evidence="1 11">
        <name>pyridoxal 5'-phosphate</name>
        <dbReference type="ChEBI" id="CHEBI:597326"/>
    </cofactor>
</comment>
<protein>
    <recommendedName>
        <fullName evidence="9">Aromatic-L-amino-acid decarboxylase</fullName>
        <ecNumber evidence="8">4.1.1.28</ecNumber>
    </recommendedName>
    <alternativeName>
        <fullName evidence="10">DOPA decarboxylase</fullName>
    </alternativeName>
</protein>
<keyword evidence="5" id="KW-0210">Decarboxylase</keyword>
<dbReference type="EC" id="4.1.1.28" evidence="8"/>
<name>A0ABM1S6E4_LIMPO</name>
<dbReference type="InterPro" id="IPR010977">
    <property type="entry name" value="Aromatic_deC"/>
</dbReference>
<keyword evidence="12" id="KW-1185">Reference proteome</keyword>
<proteinExistence type="inferred from homology"/>
<reference evidence="13 14" key="1">
    <citation type="submission" date="2025-05" db="UniProtKB">
        <authorList>
            <consortium name="RefSeq"/>
        </authorList>
    </citation>
    <scope>IDENTIFICATION</scope>
    <source>
        <tissue evidence="13 14">Muscle</tissue>
    </source>
</reference>
<evidence type="ECO:0000256" key="8">
    <source>
        <dbReference type="ARBA" id="ARBA00038886"/>
    </source>
</evidence>
<dbReference type="GeneID" id="106457524"/>
<dbReference type="Gene3D" id="1.20.1340.10">
    <property type="entry name" value="dopa decarboxylase, N-terminal domain"/>
    <property type="match status" value="1"/>
</dbReference>
<dbReference type="CDD" id="cd06450">
    <property type="entry name" value="DOPA_deC_like"/>
    <property type="match status" value="1"/>
</dbReference>
<dbReference type="Proteomes" id="UP000694941">
    <property type="component" value="Unplaced"/>
</dbReference>
<evidence type="ECO:0000256" key="6">
    <source>
        <dbReference type="ARBA" id="ARBA00022898"/>
    </source>
</evidence>
<evidence type="ECO:0000256" key="3">
    <source>
        <dbReference type="ARBA" id="ARBA00011738"/>
    </source>
</evidence>
<dbReference type="InterPro" id="IPR015424">
    <property type="entry name" value="PyrdxlP-dep_Trfase"/>
</dbReference>
<dbReference type="InterPro" id="IPR015421">
    <property type="entry name" value="PyrdxlP-dep_Trfase_major"/>
</dbReference>
<evidence type="ECO:0000256" key="7">
    <source>
        <dbReference type="ARBA" id="ARBA00023239"/>
    </source>
</evidence>
<dbReference type="PANTHER" id="PTHR11999">
    <property type="entry name" value="GROUP II PYRIDOXAL-5-PHOSPHATE DECARBOXYLASE"/>
    <property type="match status" value="1"/>
</dbReference>
<evidence type="ECO:0000256" key="2">
    <source>
        <dbReference type="ARBA" id="ARBA00009533"/>
    </source>
</evidence>
<evidence type="ECO:0000256" key="5">
    <source>
        <dbReference type="ARBA" id="ARBA00022793"/>
    </source>
</evidence>
<evidence type="ECO:0000256" key="9">
    <source>
        <dbReference type="ARBA" id="ARBA00040968"/>
    </source>
</evidence>
<organism evidence="12 14">
    <name type="scientific">Limulus polyphemus</name>
    <name type="common">Atlantic horseshoe crab</name>
    <dbReference type="NCBI Taxonomy" id="6850"/>
    <lineage>
        <taxon>Eukaryota</taxon>
        <taxon>Metazoa</taxon>
        <taxon>Ecdysozoa</taxon>
        <taxon>Arthropoda</taxon>
        <taxon>Chelicerata</taxon>
        <taxon>Merostomata</taxon>
        <taxon>Xiphosura</taxon>
        <taxon>Limulidae</taxon>
        <taxon>Limulus</taxon>
    </lineage>
</organism>
<evidence type="ECO:0000313" key="13">
    <source>
        <dbReference type="RefSeq" id="XP_013772407.1"/>
    </source>
</evidence>
<dbReference type="RefSeq" id="XP_013772407.1">
    <property type="nucleotide sequence ID" value="XM_013916953.2"/>
</dbReference>
<evidence type="ECO:0000256" key="11">
    <source>
        <dbReference type="RuleBase" id="RU000382"/>
    </source>
</evidence>
<accession>A0ABM1S6E4</accession>
<keyword evidence="6 11" id="KW-0663">Pyridoxal phosphate</keyword>
<dbReference type="SUPFAM" id="SSF53383">
    <property type="entry name" value="PLP-dependent transferases"/>
    <property type="match status" value="1"/>
</dbReference>
<gene>
    <name evidence="13 14" type="primary">LOC106457524</name>
</gene>
<dbReference type="InterPro" id="IPR021115">
    <property type="entry name" value="Pyridoxal-P_BS"/>
</dbReference>
<keyword evidence="4" id="KW-0127">Catecholamine biosynthesis</keyword>
<comment type="similarity">
    <text evidence="2 11">Belongs to the group II decarboxylase family.</text>
</comment>
<dbReference type="InterPro" id="IPR015422">
    <property type="entry name" value="PyrdxlP-dep_Trfase_small"/>
</dbReference>
<evidence type="ECO:0000256" key="1">
    <source>
        <dbReference type="ARBA" id="ARBA00001933"/>
    </source>
</evidence>
<sequence length="475" mass="54083">MEAEEFRRYGKQMVDFIADYISNIRERRVLPDVYPGYIRNLIPDHAPVEGESWEEVFKDIERVIMPGMTHWHSPHFHAFYPAANSFPALCADMLSGGLGCIGFTWASSPACTELEMVMLDWLGKMLHLPEEFLFCSKGPGGGVIQGTASEATLVALVSARNKVMSTSKTNVKDDVPMEKLICYASDQAHSSVEKAAMLGGLKFRSLPVDDALSLRGDILRAAILEDRAKGKIPFLVVGTLGTTNSCAFDNIKELGKVCSEEHLWFHIDAAYAGSAFICSEFRHLLDGVENADSFSMNPHKWLLVNFDCSTMWIKNRHDIVEAFSVNPLYLKHDKEGQIPDYRHWQIPLGRRFRSLKLWFVFRMFGVKRLQAYIRKHVDLAHEFEELVKKDHRFEVVFPVTLGLVCFRVKGPDALNGEVLRLINERGRITLTPTIFKEMYVIRFAVCSKDTKSEDIRYAWREICYVTSQVLATRNL</sequence>
<evidence type="ECO:0000256" key="4">
    <source>
        <dbReference type="ARBA" id="ARBA00022584"/>
    </source>
</evidence>
<keyword evidence="7 11" id="KW-0456">Lyase</keyword>
<dbReference type="RefSeq" id="XP_022239199.1">
    <property type="nucleotide sequence ID" value="XM_022383491.1"/>
</dbReference>
<dbReference type="Gene3D" id="3.90.1150.10">
    <property type="entry name" value="Aspartate Aminotransferase, domain 1"/>
    <property type="match status" value="1"/>
</dbReference>
<dbReference type="InterPro" id="IPR002129">
    <property type="entry name" value="PyrdxlP-dep_de-COase"/>
</dbReference>
<dbReference type="PROSITE" id="PS00392">
    <property type="entry name" value="DDC_GAD_HDC_YDC"/>
    <property type="match status" value="1"/>
</dbReference>